<reference evidence="3 4" key="1">
    <citation type="submission" date="2022-09" db="EMBL/GenBank/DDBJ databases">
        <title>Chryseobacterium oleae sp.nov., isolated from the inter-root soil of Pyrola calliantha H. Andr. in Tibet.</title>
        <authorList>
            <person name="Li Z."/>
        </authorList>
    </citation>
    <scope>NUCLEOTIDE SEQUENCE [LARGE SCALE GENOMIC DNA]</scope>
    <source>
        <strain evidence="4">pc1-10</strain>
    </source>
</reference>
<feature type="domain" description="DUF6443" evidence="2">
    <location>
        <begin position="36"/>
        <end position="148"/>
    </location>
</feature>
<dbReference type="EMBL" id="JAOAMU010000001">
    <property type="protein sequence ID" value="MCT2560744.1"/>
    <property type="molecule type" value="Genomic_DNA"/>
</dbReference>
<dbReference type="RefSeq" id="WP_259836504.1">
    <property type="nucleotide sequence ID" value="NZ_JAOAMU010000001.1"/>
</dbReference>
<organism evidence="3 4">
    <name type="scientific">Chryseobacterium herbae</name>
    <dbReference type="NCBI Taxonomy" id="2976476"/>
    <lineage>
        <taxon>Bacteria</taxon>
        <taxon>Pseudomonadati</taxon>
        <taxon>Bacteroidota</taxon>
        <taxon>Flavobacteriia</taxon>
        <taxon>Flavobacteriales</taxon>
        <taxon>Weeksellaceae</taxon>
        <taxon>Chryseobacterium group</taxon>
        <taxon>Chryseobacterium</taxon>
    </lineage>
</organism>
<dbReference type="InterPro" id="IPR022385">
    <property type="entry name" value="Rhs_assc_core"/>
</dbReference>
<proteinExistence type="predicted"/>
<accession>A0ABT2IPK0</accession>
<comment type="caution">
    <text evidence="3">The sequence shown here is derived from an EMBL/GenBank/DDBJ whole genome shotgun (WGS) entry which is preliminary data.</text>
</comment>
<evidence type="ECO:0000313" key="3">
    <source>
        <dbReference type="EMBL" id="MCT2560744.1"/>
    </source>
</evidence>
<dbReference type="PANTHER" id="PTHR32305">
    <property type="match status" value="1"/>
</dbReference>
<dbReference type="InterPro" id="IPR045619">
    <property type="entry name" value="DUF6443"/>
</dbReference>
<evidence type="ECO:0000313" key="4">
    <source>
        <dbReference type="Proteomes" id="UP001525566"/>
    </source>
</evidence>
<keyword evidence="4" id="KW-1185">Reference proteome</keyword>
<dbReference type="PANTHER" id="PTHR32305:SF15">
    <property type="entry name" value="PROTEIN RHSA-RELATED"/>
    <property type="match status" value="1"/>
</dbReference>
<feature type="signal peptide" evidence="1">
    <location>
        <begin position="1"/>
        <end position="18"/>
    </location>
</feature>
<dbReference type="Proteomes" id="UP001525566">
    <property type="component" value="Unassembled WGS sequence"/>
</dbReference>
<protein>
    <submittedName>
        <fullName evidence="3">RHS repeat-associated core domain-containing protein</fullName>
    </submittedName>
</protein>
<evidence type="ECO:0000256" key="1">
    <source>
        <dbReference type="SAM" id="SignalP"/>
    </source>
</evidence>
<keyword evidence="1" id="KW-0732">Signal</keyword>
<sequence>MKKILSISSFLFVAMYFAQTNLTPSENYVYSKICLNGDCTKVSESVQYFDSWGKPIQTIDIKATPQGKDLVGHIEYDQFGRQAKSYLPIPQAGTQNGAIYTSPLSNAPAVYGAEKIYSEKIFENSPLDRINQLIQAGNDWSNKPAHLNYDANSDGEVVKYTVTTSWFEGRTKYVIDNPGSYSSGTLSKNTVTNEDGNISIEFKNKKGQTVLVRKKDGNQNVDTHYIYDEYGQLAYVIPPLASQSGSVDETTLNNLCYQYHYDGWHRLVQKKVPGKGWEFIVYDKQDRIVAVQDEVMRPKGQWMYTKYDRFGRVAFTGISTGGERTTEQANADSFGSNNVTRTSNVFFNREGMDVYYDPNYTYPYVSWVKLLSVNYYDTYPAYSFNPVFPGMILGQPVITHAQNASVNTLAMPTLSLVKNIEDDNWTKSYIYYDSQRRPIGTYAINHLGGYSKTESELDFASVTKLAKVYHKRLSTDTEKVISQTFEYDSQNRLKKQWHQIDGNMSELMKENTYNELSQLTVKKVGNNLQSINYTYNVRGSLVKVNDPANLGTQLFGYEVKYQNPQASNVAGGKYNGNISEVDWKMASDNTLKRYSYVYDPLNRLKDGIYSEPNSTSPYNNNYNEHVSYDLNGNIKTLKRNAFPILGATSTMVDDLVYQYTGNRLDKITENSLNDTGYEGGNNMIDYDLNGNMITMKDKGIQTINYNFLSLPDTFEIVQATWGETVRSNLNYLYRADGTKLRKTYTSQRDGRGSVLTTRITDYLDGFQYSYSDGGGGICVTCRTETAFEEQAFKNINEFPGIGGTPEWKLDFVPTAEGFYSFTENRYIYQYRDHLGNVRVSFAKNGTGAPEILDTSNYYPFGLNHTGGNGLNSSGFGSWQSYKYNGKELQETGMYDYGARMYMSDIGRWGVIDPMAEKMRRHSPYNYAFNNPVNFIDPDGMAPGKADGQISWMDGSGHWNFDPATTIMGGDWFGGAQNMFSQDGGGGSGFGGGGPSFRFPEGMEKFYKENYPAFYNLVVNILPKILNDKNFLNAFMDITGMTEDEARKAFTYGQGPTLQDWESSSSEGQYDYAVTKFIGDLHSISIDKEVLNWFENADKDFSTINGLINLFYMTSLVGHEGSHWGNNIKGPGNSTILNKYKNNEGVSEHGRAFEFKMLQSMYPEARPGGGLDNGNYGSDISIYLKAYVKKNFQMLTNIYK</sequence>
<dbReference type="NCBIfam" id="TIGR03696">
    <property type="entry name" value="Rhs_assc_core"/>
    <property type="match status" value="1"/>
</dbReference>
<name>A0ABT2IPK0_9FLAO</name>
<gene>
    <name evidence="3" type="ORF">N0B48_02445</name>
</gene>
<dbReference type="Gene3D" id="2.180.10.10">
    <property type="entry name" value="RHS repeat-associated core"/>
    <property type="match status" value="1"/>
</dbReference>
<dbReference type="Pfam" id="PF20041">
    <property type="entry name" value="DUF6443"/>
    <property type="match status" value="1"/>
</dbReference>
<evidence type="ECO:0000259" key="2">
    <source>
        <dbReference type="Pfam" id="PF20041"/>
    </source>
</evidence>
<dbReference type="InterPro" id="IPR050708">
    <property type="entry name" value="T6SS_VgrG/RHS"/>
</dbReference>
<feature type="chain" id="PRO_5045367155" evidence="1">
    <location>
        <begin position="19"/>
        <end position="1199"/>
    </location>
</feature>